<feature type="region of interest" description="Disordered" evidence="1">
    <location>
        <begin position="1"/>
        <end position="81"/>
    </location>
</feature>
<feature type="compositionally biased region" description="Low complexity" evidence="1">
    <location>
        <begin position="63"/>
        <end position="72"/>
    </location>
</feature>
<dbReference type="EMBL" id="CADCUH010000030">
    <property type="protein sequence ID" value="CAA9324225.1"/>
    <property type="molecule type" value="Genomic_DNA"/>
</dbReference>
<feature type="non-terminal residue" evidence="2">
    <location>
        <position position="1"/>
    </location>
</feature>
<evidence type="ECO:0000313" key="2">
    <source>
        <dbReference type="EMBL" id="CAA9324225.1"/>
    </source>
</evidence>
<sequence length="81" mass="8816">GPRRRRRPGAAACPPRGGPRRPRPRSGRAPPGGPRRPRSRPGRTPPGGLRHRRGRRCSRRRSAGSPGRSCRPLPRGVLGPL</sequence>
<reference evidence="2" key="1">
    <citation type="submission" date="2020-02" db="EMBL/GenBank/DDBJ databases">
        <authorList>
            <person name="Meier V. D."/>
        </authorList>
    </citation>
    <scope>NUCLEOTIDE SEQUENCE</scope>
    <source>
        <strain evidence="2">AVDCRST_MAG36</strain>
    </source>
</reference>
<organism evidence="2">
    <name type="scientific">uncultured Nocardioidaceae bacterium</name>
    <dbReference type="NCBI Taxonomy" id="253824"/>
    <lineage>
        <taxon>Bacteria</taxon>
        <taxon>Bacillati</taxon>
        <taxon>Actinomycetota</taxon>
        <taxon>Actinomycetes</taxon>
        <taxon>Propionibacteriales</taxon>
        <taxon>Nocardioidaceae</taxon>
        <taxon>environmental samples</taxon>
    </lineage>
</organism>
<dbReference type="AlphaFoldDB" id="A0A6J4L6B1"/>
<proteinExistence type="predicted"/>
<evidence type="ECO:0000256" key="1">
    <source>
        <dbReference type="SAM" id="MobiDB-lite"/>
    </source>
</evidence>
<feature type="non-terminal residue" evidence="2">
    <location>
        <position position="81"/>
    </location>
</feature>
<name>A0A6J4L6B1_9ACTN</name>
<feature type="compositionally biased region" description="Basic residues" evidence="1">
    <location>
        <begin position="49"/>
        <end position="62"/>
    </location>
</feature>
<protein>
    <submittedName>
        <fullName evidence="2">Uncharacterized protein</fullName>
    </submittedName>
</protein>
<accession>A0A6J4L6B1</accession>
<gene>
    <name evidence="2" type="ORF">AVDCRST_MAG36-473</name>
</gene>